<protein>
    <recommendedName>
        <fullName evidence="9">Interferon-induced transmembrane protein</fullName>
    </recommendedName>
</protein>
<sequence>MTTPNDNQPSDPFSQGYGQGGHDQSGYGQPAAQSYGPGSYGAFGAQSAPADGKPQNFMAPSVFATIGGFVFCCLLGLATGIAALVFANKVDTLWNMGDYQGAQAASDKAKLWMNITVILAIIGLFVSIILISTGQAHFYFHVN</sequence>
<feature type="compositionally biased region" description="Polar residues" evidence="5">
    <location>
        <begin position="1"/>
        <end position="13"/>
    </location>
</feature>
<keyword evidence="3 6" id="KW-1133">Transmembrane helix</keyword>
<dbReference type="RefSeq" id="WP_168161384.1">
    <property type="nucleotide sequence ID" value="NZ_CP047357.1"/>
</dbReference>
<evidence type="ECO:0000256" key="6">
    <source>
        <dbReference type="SAM" id="Phobius"/>
    </source>
</evidence>
<accession>A0ABS4U5Y9</accession>
<proteinExistence type="predicted"/>
<evidence type="ECO:0000256" key="4">
    <source>
        <dbReference type="ARBA" id="ARBA00023136"/>
    </source>
</evidence>
<evidence type="ECO:0000256" key="3">
    <source>
        <dbReference type="ARBA" id="ARBA00022989"/>
    </source>
</evidence>
<comment type="subcellular location">
    <subcellularLocation>
        <location evidence="1">Membrane</location>
    </subcellularLocation>
</comment>
<keyword evidence="2 6" id="KW-0812">Transmembrane</keyword>
<dbReference type="EMBL" id="JAGINY010000001">
    <property type="protein sequence ID" value="MBP2332077.1"/>
    <property type="molecule type" value="Genomic_DNA"/>
</dbReference>
<evidence type="ECO:0000256" key="1">
    <source>
        <dbReference type="ARBA" id="ARBA00004370"/>
    </source>
</evidence>
<dbReference type="PANTHER" id="PTHR14948:SF25">
    <property type="entry name" value="DUF4190 DOMAIN-CONTAINING PROTEIN"/>
    <property type="match status" value="1"/>
</dbReference>
<keyword evidence="8" id="KW-1185">Reference proteome</keyword>
<evidence type="ECO:0008006" key="9">
    <source>
        <dbReference type="Google" id="ProtNLM"/>
    </source>
</evidence>
<feature type="transmembrane region" description="Helical" evidence="6">
    <location>
        <begin position="62"/>
        <end position="87"/>
    </location>
</feature>
<feature type="transmembrane region" description="Helical" evidence="6">
    <location>
        <begin position="111"/>
        <end position="131"/>
    </location>
</feature>
<evidence type="ECO:0000256" key="2">
    <source>
        <dbReference type="ARBA" id="ARBA00022692"/>
    </source>
</evidence>
<reference evidence="7 8" key="1">
    <citation type="submission" date="2021-03" db="EMBL/GenBank/DDBJ databases">
        <title>Sequencing the genomes of 1000 actinobacteria strains.</title>
        <authorList>
            <person name="Klenk H.-P."/>
        </authorList>
    </citation>
    <scope>NUCLEOTIDE SEQUENCE [LARGE SCALE GENOMIC DNA]</scope>
    <source>
        <strain evidence="7 8">DSM 44506</strain>
    </source>
</reference>
<feature type="region of interest" description="Disordered" evidence="5">
    <location>
        <begin position="1"/>
        <end position="34"/>
    </location>
</feature>
<dbReference type="InterPro" id="IPR007593">
    <property type="entry name" value="CD225/Dispanin_fam"/>
</dbReference>
<name>A0ABS4U5Y9_9CORY</name>
<dbReference type="Proteomes" id="UP001519305">
    <property type="component" value="Unassembled WGS sequence"/>
</dbReference>
<dbReference type="PANTHER" id="PTHR14948">
    <property type="entry name" value="NG5"/>
    <property type="match status" value="1"/>
</dbReference>
<dbReference type="Pfam" id="PF04505">
    <property type="entry name" value="CD225"/>
    <property type="match status" value="1"/>
</dbReference>
<dbReference type="InterPro" id="IPR051423">
    <property type="entry name" value="CD225/Dispanin"/>
</dbReference>
<gene>
    <name evidence="7" type="ORF">JOF33_000776</name>
</gene>
<evidence type="ECO:0000256" key="5">
    <source>
        <dbReference type="SAM" id="MobiDB-lite"/>
    </source>
</evidence>
<comment type="caution">
    <text evidence="7">The sequence shown here is derived from an EMBL/GenBank/DDBJ whole genome shotgun (WGS) entry which is preliminary data.</text>
</comment>
<keyword evidence="4 6" id="KW-0472">Membrane</keyword>
<evidence type="ECO:0000313" key="7">
    <source>
        <dbReference type="EMBL" id="MBP2332077.1"/>
    </source>
</evidence>
<organism evidence="7 8">
    <name type="scientific">Corynebacterium freneyi</name>
    <dbReference type="NCBI Taxonomy" id="134034"/>
    <lineage>
        <taxon>Bacteria</taxon>
        <taxon>Bacillati</taxon>
        <taxon>Actinomycetota</taxon>
        <taxon>Actinomycetes</taxon>
        <taxon>Mycobacteriales</taxon>
        <taxon>Corynebacteriaceae</taxon>
        <taxon>Corynebacterium</taxon>
    </lineage>
</organism>
<evidence type="ECO:0000313" key="8">
    <source>
        <dbReference type="Proteomes" id="UP001519305"/>
    </source>
</evidence>